<name>A0A0B8T5E7_9SPHI</name>
<sequence length="277" mass="29913">MKNLINLLVTAILLVSSAYPLRAIAQQKEDIIFLADGEQKKGKVLSIDEQSIKFSYTGEDVQYELKKASVAKIVFANGREEMFTKESQGNTAPAISSRSASSSTGNLLAVLPFEIASNDAGLATDIMRREVQQACADAIKAQAKSINVQDPRNTNAALSKAGIGLHDIANHTPDDLAAMLGVDYVVLGVYDIENKGTSTYGSGVASYDSKQKGDKQKGTAVQSNNSFTQINYDSKVQMAVYNNLGEQLFSDTRRPFIGSVDSYKGALKTLAKRMPLK</sequence>
<organism evidence="2 3">
    <name type="scientific">Sphingobacterium deserti</name>
    <dbReference type="NCBI Taxonomy" id="1229276"/>
    <lineage>
        <taxon>Bacteria</taxon>
        <taxon>Pseudomonadati</taxon>
        <taxon>Bacteroidota</taxon>
        <taxon>Sphingobacteriia</taxon>
        <taxon>Sphingobacteriales</taxon>
        <taxon>Sphingobacteriaceae</taxon>
        <taxon>Sphingobacterium</taxon>
    </lineage>
</organism>
<keyword evidence="3" id="KW-1185">Reference proteome</keyword>
<dbReference type="AlphaFoldDB" id="A0A0B8T5E7"/>
<dbReference type="eggNOG" id="ENOG5030QGN">
    <property type="taxonomic scope" value="Bacteria"/>
</dbReference>
<protein>
    <submittedName>
        <fullName evidence="2">Uncharacterized protein</fullName>
    </submittedName>
</protein>
<feature type="chain" id="PRO_5002138681" evidence="1">
    <location>
        <begin position="26"/>
        <end position="277"/>
    </location>
</feature>
<dbReference type="EMBL" id="JJMU01000064">
    <property type="protein sequence ID" value="KGE12814.1"/>
    <property type="molecule type" value="Genomic_DNA"/>
</dbReference>
<proteinExistence type="predicted"/>
<dbReference type="Proteomes" id="UP000031802">
    <property type="component" value="Unassembled WGS sequence"/>
</dbReference>
<reference evidence="3" key="1">
    <citation type="submission" date="2014-04" db="EMBL/GenBank/DDBJ databases">
        <title>Whole-Genome optical mapping and complete genome sequence of Sphingobacterium deserti sp. nov., a new spaces isolated from desert in the west of China.</title>
        <authorList>
            <person name="Teng C."/>
            <person name="Zhou Z."/>
            <person name="Li X."/>
            <person name="Chen M."/>
            <person name="Lin M."/>
            <person name="Wang L."/>
            <person name="Su S."/>
            <person name="Zhang C."/>
            <person name="Zhang W."/>
        </authorList>
    </citation>
    <scope>NUCLEOTIDE SEQUENCE [LARGE SCALE GENOMIC DNA]</scope>
    <source>
        <strain evidence="3">ACCC05744</strain>
    </source>
</reference>
<evidence type="ECO:0000256" key="1">
    <source>
        <dbReference type="SAM" id="SignalP"/>
    </source>
</evidence>
<reference evidence="2 3" key="2">
    <citation type="journal article" date="2015" name="PLoS ONE">
        <title>Whole-Genome Optical Mapping and Finished Genome Sequence of Sphingobacterium deserti sp. nov., a New Species Isolated from the Western Desert of China.</title>
        <authorList>
            <person name="Teng C."/>
            <person name="Zhou Z."/>
            <person name="Molnar I."/>
            <person name="Li X."/>
            <person name="Tang R."/>
            <person name="Chen M."/>
            <person name="Wang L."/>
            <person name="Su S."/>
            <person name="Zhang W."/>
            <person name="Lin M."/>
        </authorList>
    </citation>
    <scope>NUCLEOTIDE SEQUENCE [LARGE SCALE GENOMIC DNA]</scope>
    <source>
        <strain evidence="3">ACCC05744</strain>
    </source>
</reference>
<evidence type="ECO:0000313" key="2">
    <source>
        <dbReference type="EMBL" id="KGE12814.1"/>
    </source>
</evidence>
<keyword evidence="1" id="KW-0732">Signal</keyword>
<evidence type="ECO:0000313" key="3">
    <source>
        <dbReference type="Proteomes" id="UP000031802"/>
    </source>
</evidence>
<dbReference type="RefSeq" id="WP_037502448.1">
    <property type="nucleotide sequence ID" value="NZ_JJMU01000064.1"/>
</dbReference>
<dbReference type="OrthoDB" id="669636at2"/>
<accession>A0A0B8T5E7</accession>
<dbReference type="Gene3D" id="3.40.50.10610">
    <property type="entry name" value="ABC-type transport auxiliary lipoprotein component"/>
    <property type="match status" value="1"/>
</dbReference>
<comment type="caution">
    <text evidence="2">The sequence shown here is derived from an EMBL/GenBank/DDBJ whole genome shotgun (WGS) entry which is preliminary data.</text>
</comment>
<dbReference type="PATRIC" id="fig|1229276.3.peg.3520"/>
<feature type="signal peptide" evidence="1">
    <location>
        <begin position="1"/>
        <end position="25"/>
    </location>
</feature>
<gene>
    <name evidence="2" type="ORF">DI53_3408</name>
</gene>